<feature type="compositionally biased region" description="Basic and acidic residues" evidence="1">
    <location>
        <begin position="180"/>
        <end position="200"/>
    </location>
</feature>
<feature type="compositionally biased region" description="Basic and acidic residues" evidence="1">
    <location>
        <begin position="956"/>
        <end position="971"/>
    </location>
</feature>
<gene>
    <name evidence="2" type="ORF">AURANDRAFT_71480</name>
</gene>
<feature type="compositionally biased region" description="Basic residues" evidence="1">
    <location>
        <begin position="595"/>
        <end position="612"/>
    </location>
</feature>
<feature type="compositionally biased region" description="Low complexity" evidence="1">
    <location>
        <begin position="403"/>
        <end position="413"/>
    </location>
</feature>
<feature type="compositionally biased region" description="Pro residues" evidence="1">
    <location>
        <begin position="201"/>
        <end position="212"/>
    </location>
</feature>
<dbReference type="GeneID" id="20228243"/>
<proteinExistence type="predicted"/>
<feature type="compositionally biased region" description="Low complexity" evidence="1">
    <location>
        <begin position="39"/>
        <end position="54"/>
    </location>
</feature>
<feature type="compositionally biased region" description="Basic and acidic residues" evidence="1">
    <location>
        <begin position="981"/>
        <end position="1003"/>
    </location>
</feature>
<feature type="compositionally biased region" description="Low complexity" evidence="1">
    <location>
        <begin position="832"/>
        <end position="843"/>
    </location>
</feature>
<feature type="compositionally biased region" description="Basic residues" evidence="1">
    <location>
        <begin position="302"/>
        <end position="316"/>
    </location>
</feature>
<feature type="compositionally biased region" description="Basic residues" evidence="1">
    <location>
        <begin position="742"/>
        <end position="778"/>
    </location>
</feature>
<feature type="non-terminal residue" evidence="2">
    <location>
        <position position="1"/>
    </location>
</feature>
<feature type="compositionally biased region" description="Basic and acidic residues" evidence="1">
    <location>
        <begin position="324"/>
        <end position="336"/>
    </location>
</feature>
<feature type="compositionally biased region" description="Basic and acidic residues" evidence="1">
    <location>
        <begin position="723"/>
        <end position="737"/>
    </location>
</feature>
<evidence type="ECO:0000313" key="2">
    <source>
        <dbReference type="EMBL" id="EGB09198.1"/>
    </source>
</evidence>
<feature type="compositionally biased region" description="Basic residues" evidence="1">
    <location>
        <begin position="1022"/>
        <end position="1032"/>
    </location>
</feature>
<name>F0Y7D5_AURAN</name>
<feature type="region of interest" description="Disordered" evidence="1">
    <location>
        <begin position="32"/>
        <end position="54"/>
    </location>
</feature>
<sequence length="1032" mass="117104">AHVSIRKNRTYDRGLKTESPTHRAALLCTRAAPQHRRNAGPSRPARRAAAQGGRRAAGAVGAVAAPQRAAVAEDAAARRGPGALRRRVEGRLAHLARVDARVPRGARRRVAVARAHGGAHAEQRARVRRRRPGQLDGARPHVPQPLPHEPRRHPHQRRLVRGRDALRNAVPRVRVVPRRPPPDGRGARGPDLRRDARDPRLQPPRRPAPPPRVVRVGRVVHDGPRAHRRGDAPPEPRAPARGREGAAHAGAPGFDARGVLLPRVALLHGDAEDLARRLQPVLAHVRGHGPRQLHRRLDAPGRRRRRLPRGRARAPHGARAGPRLLRDDPGRRHDVRVVPHPLPQARARPRQAGLLVHRLWGVGVHRRLRRRGRPLRGESDADDVFVGVRRRVLLQERDHRALPAAPGVRQGPGARRRQGPGARRRQGRRARGARARGGGQGRISRARGGFGRRPAADARVHPRRPARRLRARRRLRDGQARLRQRLDGLHLRVLLLEHAHARGRDLRVGDDGVDGHRHGDHVLRRHGHPHGHGPREPGRRLLLVRGGARGLLRRAPRVARARAPRGAHAAPLLLLHLRDPVPLLRAHRHPDARGRLVRRRRLHRRDGRRGRRPLPAPAPARGDRAHAPGERGPRRERRRRRGRRTRGLRGRPRVRRRRARGGRRRRGRRRHDHGRRGPPRRRRRVPPRRGPVAEQRLHAPPAHRVDGERQPPAHPVGVPQPGRHGDGAAQRAREDRPLAAARAHRRRRHAGLRRRVRRHRRDARGHRARGRRRRRHRPDLRGARRQAVLLAPRGVEERDDVFADLHARERAHHVPRGGGPPAEPLRRRLLRPRAGLAPGRGAPFPSTASGRGRRRRGPPRGFRAVARLPAVRRRVAVAEEARRERRPLPRRLLRLRGPRAAPRRRRRRLLGRGVLRGLDALRLRRRQRARARREDARRRALLARVAQGRGVQLDAERRVEGARRRHDEQHPGRLRAPAVHRQERAAVERLERGQPARRLREAPHSLARRQQAVLGLDGHGRAQGRVRRRAQV</sequence>
<feature type="region of interest" description="Disordered" evidence="1">
    <location>
        <begin position="109"/>
        <end position="254"/>
    </location>
</feature>
<feature type="compositionally biased region" description="Basic residues" evidence="1">
    <location>
        <begin position="414"/>
        <end position="434"/>
    </location>
</feature>
<evidence type="ECO:0000256" key="1">
    <source>
        <dbReference type="SAM" id="MobiDB-lite"/>
    </source>
</evidence>
<dbReference type="AlphaFoldDB" id="F0Y7D5"/>
<feature type="region of interest" description="Disordered" evidence="1">
    <location>
        <begin position="1013"/>
        <end position="1032"/>
    </location>
</feature>
<dbReference type="InParanoid" id="F0Y7D5"/>
<feature type="region of interest" description="Disordered" evidence="1">
    <location>
        <begin position="832"/>
        <end position="863"/>
    </location>
</feature>
<dbReference type="OMA" id="HRAGSHI"/>
<feature type="region of interest" description="Disordered" evidence="1">
    <location>
        <begin position="397"/>
        <end position="476"/>
    </location>
</feature>
<feature type="compositionally biased region" description="Basic residues" evidence="1">
    <location>
        <begin position="150"/>
        <end position="160"/>
    </location>
</feature>
<dbReference type="KEGG" id="aaf:AURANDRAFT_71480"/>
<accession>F0Y7D5</accession>
<keyword evidence="3" id="KW-1185">Reference proteome</keyword>
<dbReference type="Proteomes" id="UP000002729">
    <property type="component" value="Unassembled WGS sequence"/>
</dbReference>
<feature type="compositionally biased region" description="Basic residues" evidence="1">
    <location>
        <begin position="461"/>
        <end position="475"/>
    </location>
</feature>
<evidence type="ECO:0000313" key="3">
    <source>
        <dbReference type="Proteomes" id="UP000002729"/>
    </source>
</evidence>
<feature type="region of interest" description="Disordered" evidence="1">
    <location>
        <begin position="287"/>
        <end position="336"/>
    </location>
</feature>
<feature type="compositionally biased region" description="Basic and acidic residues" evidence="1">
    <location>
        <begin position="621"/>
        <end position="633"/>
    </location>
</feature>
<dbReference type="RefSeq" id="XP_009036307.1">
    <property type="nucleotide sequence ID" value="XM_009038059.1"/>
</dbReference>
<feature type="compositionally biased region" description="Basic and acidic residues" evidence="1">
    <location>
        <begin position="219"/>
        <end position="234"/>
    </location>
</feature>
<reference evidence="2 3" key="1">
    <citation type="journal article" date="2011" name="Proc. Natl. Acad. Sci. U.S.A.">
        <title>Niche of harmful alga Aureococcus anophagefferens revealed through ecogenomics.</title>
        <authorList>
            <person name="Gobler C.J."/>
            <person name="Berry D.L."/>
            <person name="Dyhrman S.T."/>
            <person name="Wilhelm S.W."/>
            <person name="Salamov A."/>
            <person name="Lobanov A.V."/>
            <person name="Zhang Y."/>
            <person name="Collier J.L."/>
            <person name="Wurch L.L."/>
            <person name="Kustka A.B."/>
            <person name="Dill B.D."/>
            <person name="Shah M."/>
            <person name="VerBerkmoes N.C."/>
            <person name="Kuo A."/>
            <person name="Terry A."/>
            <person name="Pangilinan J."/>
            <person name="Lindquist E.A."/>
            <person name="Lucas S."/>
            <person name="Paulsen I.T."/>
            <person name="Hattenrath-Lehmann T.K."/>
            <person name="Talmage S.C."/>
            <person name="Walker E.A."/>
            <person name="Koch F."/>
            <person name="Burson A.M."/>
            <person name="Marcoval M.A."/>
            <person name="Tang Y.Z."/>
            <person name="Lecleir G.R."/>
            <person name="Coyne K.J."/>
            <person name="Berg G.M."/>
            <person name="Bertrand E.M."/>
            <person name="Saito M.A."/>
            <person name="Gladyshev V.N."/>
            <person name="Grigoriev I.V."/>
        </authorList>
    </citation>
    <scope>NUCLEOTIDE SEQUENCE [LARGE SCALE GENOMIC DNA]</scope>
    <source>
        <strain evidence="3">CCMP 1984</strain>
    </source>
</reference>
<feature type="region of interest" description="Disordered" evidence="1">
    <location>
        <begin position="592"/>
        <end position="784"/>
    </location>
</feature>
<feature type="compositionally biased region" description="Basic residues" evidence="1">
    <location>
        <begin position="634"/>
        <end position="687"/>
    </location>
</feature>
<feature type="region of interest" description="Disordered" evidence="1">
    <location>
        <begin position="956"/>
        <end position="975"/>
    </location>
</feature>
<protein>
    <submittedName>
        <fullName evidence="2">Expressed protein</fullName>
    </submittedName>
</protein>
<feature type="region of interest" description="Disordered" evidence="1">
    <location>
        <begin position="981"/>
        <end position="1008"/>
    </location>
</feature>
<dbReference type="EMBL" id="GL833126">
    <property type="protein sequence ID" value="EGB09198.1"/>
    <property type="molecule type" value="Genomic_DNA"/>
</dbReference>
<feature type="non-terminal residue" evidence="2">
    <location>
        <position position="1032"/>
    </location>
</feature>
<organism evidence="3">
    <name type="scientific">Aureococcus anophagefferens</name>
    <name type="common">Harmful bloom alga</name>
    <dbReference type="NCBI Taxonomy" id="44056"/>
    <lineage>
        <taxon>Eukaryota</taxon>
        <taxon>Sar</taxon>
        <taxon>Stramenopiles</taxon>
        <taxon>Ochrophyta</taxon>
        <taxon>Pelagophyceae</taxon>
        <taxon>Pelagomonadales</taxon>
        <taxon>Pelagomonadaceae</taxon>
        <taxon>Aureococcus</taxon>
    </lineage>
</organism>